<dbReference type="RefSeq" id="WP_232055519.1">
    <property type="nucleotide sequence ID" value="NZ_LS992241.1"/>
</dbReference>
<dbReference type="PROSITE" id="PS51257">
    <property type="entry name" value="PROKAR_LIPOPROTEIN"/>
    <property type="match status" value="1"/>
</dbReference>
<dbReference type="EMBL" id="LS992241">
    <property type="protein sequence ID" value="SYX83170.1"/>
    <property type="molecule type" value="Genomic_DNA"/>
</dbReference>
<feature type="signal peptide" evidence="4">
    <location>
        <begin position="1"/>
        <end position="23"/>
    </location>
</feature>
<evidence type="ECO:0000256" key="4">
    <source>
        <dbReference type="SAM" id="SignalP"/>
    </source>
</evidence>
<gene>
    <name evidence="6" type="ORF">PBLR_11592</name>
</gene>
<dbReference type="InterPro" id="IPR025997">
    <property type="entry name" value="SBP_2_dom"/>
</dbReference>
<dbReference type="InterPro" id="IPR028082">
    <property type="entry name" value="Peripla_BP_I"/>
</dbReference>
<proteinExistence type="inferred from homology"/>
<name>A0A383R882_PAEAL</name>
<evidence type="ECO:0000313" key="7">
    <source>
        <dbReference type="Proteomes" id="UP000304148"/>
    </source>
</evidence>
<evidence type="ECO:0000259" key="5">
    <source>
        <dbReference type="Pfam" id="PF13407"/>
    </source>
</evidence>
<evidence type="ECO:0000256" key="2">
    <source>
        <dbReference type="ARBA" id="ARBA00007639"/>
    </source>
</evidence>
<keyword evidence="3 4" id="KW-0732">Signal</keyword>
<reference evidence="7" key="1">
    <citation type="submission" date="2018-08" db="EMBL/GenBank/DDBJ databases">
        <authorList>
            <person name="Chevrot R."/>
        </authorList>
    </citation>
    <scope>NUCLEOTIDE SEQUENCE [LARGE SCALE GENOMIC DNA]</scope>
</reference>
<organism evidence="6 7">
    <name type="scientific">Paenibacillus alvei</name>
    <name type="common">Bacillus alvei</name>
    <dbReference type="NCBI Taxonomy" id="44250"/>
    <lineage>
        <taxon>Bacteria</taxon>
        <taxon>Bacillati</taxon>
        <taxon>Bacillota</taxon>
        <taxon>Bacilli</taxon>
        <taxon>Bacillales</taxon>
        <taxon>Paenibacillaceae</taxon>
        <taxon>Paenibacillus</taxon>
    </lineage>
</organism>
<dbReference type="PANTHER" id="PTHR46847:SF1">
    <property type="entry name" value="D-ALLOSE-BINDING PERIPLASMIC PROTEIN-RELATED"/>
    <property type="match status" value="1"/>
</dbReference>
<comment type="subcellular location">
    <subcellularLocation>
        <location evidence="1">Cell envelope</location>
    </subcellularLocation>
</comment>
<dbReference type="SUPFAM" id="SSF53822">
    <property type="entry name" value="Periplasmic binding protein-like I"/>
    <property type="match status" value="1"/>
</dbReference>
<feature type="chain" id="PRO_5039035999" evidence="4">
    <location>
        <begin position="24"/>
        <end position="323"/>
    </location>
</feature>
<dbReference type="CDD" id="cd20006">
    <property type="entry name" value="PBP1_ABC_sugar_binding-like"/>
    <property type="match status" value="1"/>
</dbReference>
<dbReference type="PANTHER" id="PTHR46847">
    <property type="entry name" value="D-ALLOSE-BINDING PERIPLASMIC PROTEIN-RELATED"/>
    <property type="match status" value="1"/>
</dbReference>
<dbReference type="Gene3D" id="3.40.50.2300">
    <property type="match status" value="2"/>
</dbReference>
<dbReference type="Proteomes" id="UP000304148">
    <property type="component" value="Chromosome"/>
</dbReference>
<dbReference type="GO" id="GO:0030313">
    <property type="term" value="C:cell envelope"/>
    <property type="evidence" value="ECO:0007669"/>
    <property type="project" value="UniProtKB-SubCell"/>
</dbReference>
<evidence type="ECO:0000256" key="3">
    <source>
        <dbReference type="ARBA" id="ARBA00022729"/>
    </source>
</evidence>
<dbReference type="AlphaFoldDB" id="A0A383R882"/>
<accession>A0A383R882</accession>
<comment type="similarity">
    <text evidence="2">Belongs to the bacterial solute-binding protein 2 family.</text>
</comment>
<evidence type="ECO:0000256" key="1">
    <source>
        <dbReference type="ARBA" id="ARBA00004196"/>
    </source>
</evidence>
<sequence>MNRRMNLFLIVILSLSFSLSSCSIQTNMMSDNMLTIDLIVKMNQGDYWNTLKSGAEAAAKEFNVKLQFLAPNHEDDIPGQIELVNQSIQNRPDAIILAASDYMGLAQVTDRIAYQNIPIISIDSEVGSARVKTYVGTNNYEAGQLAAKRMIELIHESGQIAVMNFVEAAKNANQREEGFQDYVARFPNVRVVDIQYSQSNQRNAEEITRRWLAQYPSLDGIVALNAESSIGVGREVQRSGHGGRVKVIAFDSPPETMGLLQDGVVQALVLQNPFNNGYLAVKYAVDIIEGRNVPERIDTGLKLIDLDNMLWPENQKLLFPFVK</sequence>
<evidence type="ECO:0000313" key="6">
    <source>
        <dbReference type="EMBL" id="SYX83170.1"/>
    </source>
</evidence>
<dbReference type="Pfam" id="PF13407">
    <property type="entry name" value="Peripla_BP_4"/>
    <property type="match status" value="1"/>
</dbReference>
<dbReference type="GO" id="GO:0030246">
    <property type="term" value="F:carbohydrate binding"/>
    <property type="evidence" value="ECO:0007669"/>
    <property type="project" value="UniProtKB-ARBA"/>
</dbReference>
<feature type="domain" description="Periplasmic binding protein" evidence="5">
    <location>
        <begin position="38"/>
        <end position="291"/>
    </location>
</feature>
<protein>
    <submittedName>
        <fullName evidence="6">LacI family transcriptional regulator</fullName>
    </submittedName>
</protein>